<protein>
    <recommendedName>
        <fullName evidence="3">DUF4410 domain-containing protein</fullName>
    </recommendedName>
</protein>
<dbReference type="EMBL" id="CADCTW010000074">
    <property type="protein sequence ID" value="CAA9312184.1"/>
    <property type="molecule type" value="Genomic_DNA"/>
</dbReference>
<feature type="signal peptide" evidence="1">
    <location>
        <begin position="1"/>
        <end position="22"/>
    </location>
</feature>
<evidence type="ECO:0000313" key="2">
    <source>
        <dbReference type="EMBL" id="CAA9312184.1"/>
    </source>
</evidence>
<reference evidence="2" key="1">
    <citation type="submission" date="2020-02" db="EMBL/GenBank/DDBJ databases">
        <authorList>
            <person name="Meier V. D."/>
        </authorList>
    </citation>
    <scope>NUCLEOTIDE SEQUENCE</scope>
    <source>
        <strain evidence="2">AVDCRST_MAG68</strain>
    </source>
</reference>
<evidence type="ECO:0000256" key="1">
    <source>
        <dbReference type="SAM" id="SignalP"/>
    </source>
</evidence>
<name>A0A6J4KR20_9BACT</name>
<feature type="chain" id="PRO_5027017621" description="DUF4410 domain-containing protein" evidence="1">
    <location>
        <begin position="23"/>
        <end position="215"/>
    </location>
</feature>
<organism evidence="2">
    <name type="scientific">uncultured Gemmatimonadota bacterium</name>
    <dbReference type="NCBI Taxonomy" id="203437"/>
    <lineage>
        <taxon>Bacteria</taxon>
        <taxon>Pseudomonadati</taxon>
        <taxon>Gemmatimonadota</taxon>
        <taxon>environmental samples</taxon>
    </lineage>
</organism>
<dbReference type="AlphaFoldDB" id="A0A6J4KR20"/>
<keyword evidence="1" id="KW-0732">Signal</keyword>
<proteinExistence type="predicted"/>
<evidence type="ECO:0008006" key="3">
    <source>
        <dbReference type="Google" id="ProtNLM"/>
    </source>
</evidence>
<dbReference type="Gene3D" id="3.40.50.10610">
    <property type="entry name" value="ABC-type transport auxiliary lipoprotein component"/>
    <property type="match status" value="1"/>
</dbReference>
<sequence length="215" mass="23513">MRRLMLMATVVLPLAACSTHKAYLNPQFSAVAAPHKEIAVLPFAVTISRERLPRHITPEEILKMEREEGRAVQVQLHQQLLQRSREYTVAFQDVARTNALLAQAGLQQDSLQTRTREEIARILGVDGIVSGTISRSKPMATGTAIALAVLFGGAFMGPTNQVSVDLSLHNGADGILLWTFSNKYSGSLGSTPERLAEAMVGSIARRLPYQPTPQR</sequence>
<accession>A0A6J4KR20</accession>
<gene>
    <name evidence="2" type="ORF">AVDCRST_MAG68-1427</name>
</gene>